<dbReference type="SUPFAM" id="SSF48225">
    <property type="entry name" value="Seven-hairpin glycosidases"/>
    <property type="match status" value="1"/>
</dbReference>
<reference evidence="15" key="1">
    <citation type="journal article" date="2023" name="Mol. Biol. Evol.">
        <title>Third-Generation Sequencing Reveals the Adaptive Role of the Epigenome in Three Deep-Sea Polychaetes.</title>
        <authorList>
            <person name="Perez M."/>
            <person name="Aroh O."/>
            <person name="Sun Y."/>
            <person name="Lan Y."/>
            <person name="Juniper S.K."/>
            <person name="Young C.R."/>
            <person name="Angers B."/>
            <person name="Qian P.Y."/>
        </authorList>
    </citation>
    <scope>NUCLEOTIDE SEQUENCE</scope>
    <source>
        <strain evidence="15">R07B-5</strain>
    </source>
</reference>
<comment type="cofactor">
    <cofactor evidence="1 11">
        <name>Ca(2+)</name>
        <dbReference type="ChEBI" id="CHEBI:29108"/>
    </cofactor>
</comment>
<gene>
    <name evidence="15" type="ORF">NP493_45g05000</name>
</gene>
<keyword evidence="14" id="KW-1133">Transmembrane helix</keyword>
<dbReference type="InterPro" id="IPR050749">
    <property type="entry name" value="Glycosyl_Hydrolase_47"/>
</dbReference>
<evidence type="ECO:0000256" key="10">
    <source>
        <dbReference type="PIRSR" id="PIRSR601382-1"/>
    </source>
</evidence>
<sequence>MASVLAVDDFVTLYEPLFRGSFRRKCIVLAVILIFMYAIYLVTTLNRQPSNNNGVITQHQLPRQQSLLLKRLLRRRPTQQPTHDSQTKVSDDVDDLNDEKFVEITIRGDTTVKIPSREDSAKDFEIVSKTDGHRPDIKVAAIDDNVRDVEVLSKHDKISVSAKKRKEKDAEIKRKYERMYGKLSGTRDNSDVLSTKDPYRGYQNAGQKAIVDTFMFAWNNYKKYAWGMDELRPVSGRGTNWFGVGLTIVDSLDTLYIMGLKDEFKEARDWVANHLVFNSIKEVSLFEIVIRELGGLLSAYHLSHDRVFLDKAEELAKKLRPCLESKTGIPCASLHLDTATPNFDRTNLASVGSIQLEFRALSRATKNATWERLVDKLNAVLHKLDRVDGLLSTPVDPQYPHTYHGNTVSVGAEGDSFYEYLLKQWLQTGKKKFELKDDFILAMEGIKKHLVKHSKGSNLTFVGKYYTMGMKNFVPEMEHLTCYLPGVLALAYMNGLGVEYLKLGEEIARTCYKMYRQSPMGLSPEVVAINDAADPHKAMEVSTETGYSLLRPEAVESFFILFRATKKKKYRAWGWKIYQAIEKHARVKYGYSSIENVQDVQNTSYLDKMETFFLAETLKYLYLLFNDDPNLLPLDKYVFNTEAHPLPIYTS</sequence>
<dbReference type="InterPro" id="IPR036026">
    <property type="entry name" value="Seven-hairpin_glycosidases"/>
</dbReference>
<feature type="active site" description="Proton donor" evidence="10">
    <location>
        <position position="525"/>
    </location>
</feature>
<dbReference type="EC" id="3.2.1.-" evidence="13"/>
<dbReference type="GO" id="GO:0004571">
    <property type="term" value="F:mannosyl-oligosaccharide 1,2-alpha-mannosidase activity"/>
    <property type="evidence" value="ECO:0007669"/>
    <property type="project" value="UniProtKB-EC"/>
</dbReference>
<feature type="transmembrane region" description="Helical" evidence="14">
    <location>
        <begin position="26"/>
        <end position="43"/>
    </location>
</feature>
<dbReference type="Proteomes" id="UP001209878">
    <property type="component" value="Unassembled WGS sequence"/>
</dbReference>
<keyword evidence="14" id="KW-0812">Transmembrane</keyword>
<organism evidence="15 16">
    <name type="scientific">Ridgeia piscesae</name>
    <name type="common">Tubeworm</name>
    <dbReference type="NCBI Taxonomy" id="27915"/>
    <lineage>
        <taxon>Eukaryota</taxon>
        <taxon>Metazoa</taxon>
        <taxon>Spiralia</taxon>
        <taxon>Lophotrochozoa</taxon>
        <taxon>Annelida</taxon>
        <taxon>Polychaeta</taxon>
        <taxon>Sedentaria</taxon>
        <taxon>Canalipalpata</taxon>
        <taxon>Sabellida</taxon>
        <taxon>Siboglinidae</taxon>
        <taxon>Ridgeia</taxon>
    </lineage>
</organism>
<keyword evidence="5 13" id="KW-0378">Hydrolase</keyword>
<evidence type="ECO:0000256" key="11">
    <source>
        <dbReference type="PIRSR" id="PIRSR601382-2"/>
    </source>
</evidence>
<evidence type="ECO:0000256" key="4">
    <source>
        <dbReference type="ARBA" id="ARBA00022723"/>
    </source>
</evidence>
<keyword evidence="6 11" id="KW-0106">Calcium</keyword>
<feature type="active site" evidence="10">
    <location>
        <position position="553"/>
    </location>
</feature>
<dbReference type="Pfam" id="PF01532">
    <property type="entry name" value="Glyco_hydro_47"/>
    <property type="match status" value="1"/>
</dbReference>
<evidence type="ECO:0000256" key="13">
    <source>
        <dbReference type="RuleBase" id="RU361193"/>
    </source>
</evidence>
<evidence type="ECO:0000256" key="2">
    <source>
        <dbReference type="ARBA" id="ARBA00004922"/>
    </source>
</evidence>
<dbReference type="InterPro" id="IPR001382">
    <property type="entry name" value="Glyco_hydro_47"/>
</dbReference>
<comment type="pathway">
    <text evidence="2">Protein modification; protein glycosylation.</text>
</comment>
<evidence type="ECO:0000256" key="9">
    <source>
        <dbReference type="ARBA" id="ARBA00048605"/>
    </source>
</evidence>
<keyword evidence="13" id="KW-0326">Glycosidase</keyword>
<keyword evidence="16" id="KW-1185">Reference proteome</keyword>
<evidence type="ECO:0000256" key="6">
    <source>
        <dbReference type="ARBA" id="ARBA00022837"/>
    </source>
</evidence>
<keyword evidence="14" id="KW-0472">Membrane</keyword>
<feature type="active site" description="Proton donor" evidence="10">
    <location>
        <position position="287"/>
    </location>
</feature>
<dbReference type="GO" id="GO:0005783">
    <property type="term" value="C:endoplasmic reticulum"/>
    <property type="evidence" value="ECO:0007669"/>
    <property type="project" value="TreeGrafter"/>
</dbReference>
<evidence type="ECO:0000256" key="12">
    <source>
        <dbReference type="PIRSR" id="PIRSR601382-3"/>
    </source>
</evidence>
<evidence type="ECO:0000256" key="5">
    <source>
        <dbReference type="ARBA" id="ARBA00022801"/>
    </source>
</evidence>
<feature type="binding site" evidence="11">
    <location>
        <position position="641"/>
    </location>
    <ligand>
        <name>Ca(2+)</name>
        <dbReference type="ChEBI" id="CHEBI:29108"/>
    </ligand>
</feature>
<comment type="caution">
    <text evidence="15">The sequence shown here is derived from an EMBL/GenBank/DDBJ whole genome shotgun (WGS) entry which is preliminary data.</text>
</comment>
<evidence type="ECO:0000256" key="8">
    <source>
        <dbReference type="ARBA" id="ARBA00047669"/>
    </source>
</evidence>
<comment type="similarity">
    <text evidence="3 13">Belongs to the glycosyl hydrolase 47 family.</text>
</comment>
<dbReference type="AlphaFoldDB" id="A0AAD9UJR1"/>
<dbReference type="PANTHER" id="PTHR11742:SF55">
    <property type="entry name" value="ENDOPLASMIC RETICULUM MANNOSYL-OLIGOSACCHARIDE 1,2-ALPHA-MANNOSIDASE"/>
    <property type="match status" value="1"/>
</dbReference>
<dbReference type="InterPro" id="IPR012341">
    <property type="entry name" value="6hp_glycosidase-like_sf"/>
</dbReference>
<protein>
    <recommendedName>
        <fullName evidence="13">alpha-1,2-Mannosidase</fullName>
        <ecNumber evidence="13">3.2.1.-</ecNumber>
    </recommendedName>
</protein>
<feature type="active site" evidence="10">
    <location>
        <position position="415"/>
    </location>
</feature>
<proteinExistence type="inferred from homology"/>
<evidence type="ECO:0000313" key="16">
    <source>
        <dbReference type="Proteomes" id="UP001209878"/>
    </source>
</evidence>
<evidence type="ECO:0000256" key="14">
    <source>
        <dbReference type="SAM" id="Phobius"/>
    </source>
</evidence>
<evidence type="ECO:0000313" key="15">
    <source>
        <dbReference type="EMBL" id="KAK2191802.1"/>
    </source>
</evidence>
<evidence type="ECO:0000256" key="1">
    <source>
        <dbReference type="ARBA" id="ARBA00001913"/>
    </source>
</evidence>
<dbReference type="Gene3D" id="1.50.10.10">
    <property type="match status" value="1"/>
</dbReference>
<feature type="disulfide bond" evidence="12">
    <location>
        <begin position="482"/>
        <end position="511"/>
    </location>
</feature>
<keyword evidence="4 11" id="KW-0479">Metal-binding</keyword>
<accession>A0AAD9UJR1</accession>
<dbReference type="PRINTS" id="PR00747">
    <property type="entry name" value="GLYHDRLASE47"/>
</dbReference>
<dbReference type="EMBL" id="JAODUO010000045">
    <property type="protein sequence ID" value="KAK2191802.1"/>
    <property type="molecule type" value="Genomic_DNA"/>
</dbReference>
<dbReference type="GO" id="GO:0016020">
    <property type="term" value="C:membrane"/>
    <property type="evidence" value="ECO:0007669"/>
    <property type="project" value="InterPro"/>
</dbReference>
<name>A0AAD9UJR1_RIDPI</name>
<comment type="catalytic activity">
    <reaction evidence="9">
        <text>N(4)-(alpha-D-Man-(1-&gt;2)-alpha-D-Man-(1-&gt;2)-alpha-D-Man-(1-&gt;3)-[alpha-D-Man-(1-&gt;2)-alpha-D-Man-(1-&gt;3)-[alpha-D-Man-(1-&gt;2)-alpha-D-Man-(1-&gt;6)]-alpha-D-Man-(1-&gt;6)]-beta-D-Man-(1-&gt;4)-beta-D-GlcNAc-(1-&gt;4)-beta-D-GlcNAc)-L-asparaginyl-[protein] (N-glucan mannose isomer 9A1,2,3B1,2,3) + 4 H2O = N(4)-(alpha-D-Man-(1-&gt;3)-[alpha-D-Man-(1-&gt;3)-[alpha-D-Man-(1-&gt;6)]-alpha-D-Man-(1-&gt;6)]-beta-D-Man-(1-&gt;4)-beta-D-GlcNAc-(1-&gt;4)-beta-D-GlcNAc)-L-asparaginyl-[protein] (N-glucan mannose isomer 5A1,2) + 4 beta-D-mannose</text>
        <dbReference type="Rhea" id="RHEA:56008"/>
        <dbReference type="Rhea" id="RHEA-COMP:14356"/>
        <dbReference type="Rhea" id="RHEA-COMP:14367"/>
        <dbReference type="ChEBI" id="CHEBI:15377"/>
        <dbReference type="ChEBI" id="CHEBI:28563"/>
        <dbReference type="ChEBI" id="CHEBI:59087"/>
        <dbReference type="ChEBI" id="CHEBI:139493"/>
        <dbReference type="EC" id="3.2.1.113"/>
    </reaction>
</comment>
<dbReference type="PANTHER" id="PTHR11742">
    <property type="entry name" value="MANNOSYL-OLIGOSACCHARIDE ALPHA-1,2-MANNOSIDASE-RELATED"/>
    <property type="match status" value="1"/>
</dbReference>
<comment type="catalytic activity">
    <reaction evidence="8">
        <text>N(4)-(alpha-D-Man-(1-&gt;2)-alpha-D-Man-(1-&gt;2)-alpha-D-Man-(1-&gt;3)-[alpha-D-Man-(1-&gt;3)-[alpha-D-Man-(1-&gt;2)-alpha-D-Man-(1-&gt;6)]-alpha-D-Man-(1-&gt;6)]-beta-D-Man-(1-&gt;4)-beta-D-GlcNAc-(1-&gt;4)-beta-D-GlcNAc)-L-asparaginyl-[protein] (N-glucan mannose isomer 8A1,2,3B1,3) + 3 H2O = N(4)-(alpha-D-Man-(1-&gt;3)-[alpha-D-Man-(1-&gt;3)-[alpha-D-Man-(1-&gt;6)]-alpha-D-Man-(1-&gt;6)]-beta-D-Man-(1-&gt;4)-beta-D-GlcNAc-(1-&gt;4)-beta-D-GlcNAc)-L-asparaginyl-[protein] (N-glucan mannose isomer 5A1,2) + 3 beta-D-mannose</text>
        <dbReference type="Rhea" id="RHEA:56028"/>
        <dbReference type="Rhea" id="RHEA-COMP:14358"/>
        <dbReference type="Rhea" id="RHEA-COMP:14367"/>
        <dbReference type="ChEBI" id="CHEBI:15377"/>
        <dbReference type="ChEBI" id="CHEBI:28563"/>
        <dbReference type="ChEBI" id="CHEBI:59087"/>
        <dbReference type="ChEBI" id="CHEBI:60628"/>
        <dbReference type="EC" id="3.2.1.113"/>
    </reaction>
</comment>
<evidence type="ECO:0000256" key="3">
    <source>
        <dbReference type="ARBA" id="ARBA00007658"/>
    </source>
</evidence>
<dbReference type="GO" id="GO:0005975">
    <property type="term" value="P:carbohydrate metabolic process"/>
    <property type="evidence" value="ECO:0007669"/>
    <property type="project" value="InterPro"/>
</dbReference>
<dbReference type="GO" id="GO:0005509">
    <property type="term" value="F:calcium ion binding"/>
    <property type="evidence" value="ECO:0007669"/>
    <property type="project" value="InterPro"/>
</dbReference>
<evidence type="ECO:0000256" key="7">
    <source>
        <dbReference type="ARBA" id="ARBA00023157"/>
    </source>
</evidence>
<keyword evidence="7 12" id="KW-1015">Disulfide bond</keyword>